<keyword evidence="7 9" id="KW-1208">Phospholipid metabolism</keyword>
<dbReference type="InterPro" id="IPR010946">
    <property type="entry name" value="GGGP_synth"/>
</dbReference>
<feature type="binding site" evidence="9">
    <location>
        <begin position="173"/>
        <end position="179"/>
    </location>
    <ligand>
        <name>sn-glycerol 1-phosphate</name>
        <dbReference type="ChEBI" id="CHEBI:57685"/>
    </ligand>
</feature>
<dbReference type="PANTHER" id="PTHR21235:SF22">
    <property type="entry name" value="GERANYLGERANYLGLYCERYL PHOSPHATE SYNTHASE"/>
    <property type="match status" value="1"/>
</dbReference>
<evidence type="ECO:0000256" key="6">
    <source>
        <dbReference type="ARBA" id="ARBA00023209"/>
    </source>
</evidence>
<dbReference type="SUPFAM" id="SSF51395">
    <property type="entry name" value="FMN-linked oxidoreductases"/>
    <property type="match status" value="1"/>
</dbReference>
<feature type="binding site" evidence="9">
    <location>
        <position position="24"/>
    </location>
    <ligand>
        <name>Mg(2+)</name>
        <dbReference type="ChEBI" id="CHEBI:18420"/>
    </ligand>
</feature>
<comment type="similarity">
    <text evidence="9">Belongs to the GGGP/HepGP synthase family. Group II subfamily.</text>
</comment>
<evidence type="ECO:0000256" key="1">
    <source>
        <dbReference type="ARBA" id="ARBA00022516"/>
    </source>
</evidence>
<dbReference type="InterPro" id="IPR038597">
    <property type="entry name" value="GGGP/HepGP_synthase_sf"/>
</dbReference>
<dbReference type="OrthoDB" id="9807235at2"/>
<keyword evidence="5 9" id="KW-0443">Lipid metabolism</keyword>
<dbReference type="GO" id="GO:0046474">
    <property type="term" value="P:glycerophospholipid biosynthetic process"/>
    <property type="evidence" value="ECO:0007669"/>
    <property type="project" value="UniProtKB-UniRule"/>
</dbReference>
<evidence type="ECO:0000256" key="8">
    <source>
        <dbReference type="ARBA" id="ARBA00047288"/>
    </source>
</evidence>
<evidence type="ECO:0000256" key="2">
    <source>
        <dbReference type="ARBA" id="ARBA00022679"/>
    </source>
</evidence>
<evidence type="ECO:0000256" key="9">
    <source>
        <dbReference type="HAMAP-Rule" id="MF_00112"/>
    </source>
</evidence>
<keyword evidence="6 9" id="KW-0594">Phospholipid biosynthesis</keyword>
<dbReference type="Pfam" id="PF01884">
    <property type="entry name" value="PcrB"/>
    <property type="match status" value="1"/>
</dbReference>
<dbReference type="Gene3D" id="3.20.20.390">
    <property type="entry name" value="FMN-linked oxidoreductases"/>
    <property type="match status" value="1"/>
</dbReference>
<dbReference type="GO" id="GO:0005737">
    <property type="term" value="C:cytoplasm"/>
    <property type="evidence" value="ECO:0007669"/>
    <property type="project" value="InterPro"/>
</dbReference>
<dbReference type="PANTHER" id="PTHR21235">
    <property type="entry name" value="IMIDAZOLE GLYCEROL PHOSPHATE SYNTHASE SUBUNIT HISF/H IGP SYNTHASE SUBUNIT HISF/H"/>
    <property type="match status" value="1"/>
</dbReference>
<dbReference type="AlphaFoldDB" id="A0A4R1KL18"/>
<organism evidence="10 11">
    <name type="scientific">Winogradskyella wandonensis</name>
    <dbReference type="NCBI Taxonomy" id="1442586"/>
    <lineage>
        <taxon>Bacteria</taxon>
        <taxon>Pseudomonadati</taxon>
        <taxon>Bacteroidota</taxon>
        <taxon>Flavobacteriia</taxon>
        <taxon>Flavobacteriales</taxon>
        <taxon>Flavobacteriaceae</taxon>
        <taxon>Winogradskyella</taxon>
    </lineage>
</organism>
<evidence type="ECO:0000313" key="11">
    <source>
        <dbReference type="Proteomes" id="UP000295714"/>
    </source>
</evidence>
<dbReference type="HAMAP" id="MF_00112">
    <property type="entry name" value="GGGP_HepGP_synthase"/>
    <property type="match status" value="1"/>
</dbReference>
<accession>A0A4R1KL18</accession>
<keyword evidence="2 9" id="KW-0808">Transferase</keyword>
<feature type="binding site" evidence="9">
    <location>
        <begin position="204"/>
        <end position="205"/>
    </location>
    <ligand>
        <name>sn-glycerol 1-phosphate</name>
        <dbReference type="ChEBI" id="CHEBI:57685"/>
    </ligand>
</feature>
<evidence type="ECO:0000256" key="3">
    <source>
        <dbReference type="ARBA" id="ARBA00022723"/>
    </source>
</evidence>
<proteinExistence type="inferred from homology"/>
<reference evidence="10 11" key="1">
    <citation type="journal article" date="2015" name="Stand. Genomic Sci.">
        <title>Genomic Encyclopedia of Bacterial and Archaeal Type Strains, Phase III: the genomes of soil and plant-associated and newly described type strains.</title>
        <authorList>
            <person name="Whitman W.B."/>
            <person name="Woyke T."/>
            <person name="Klenk H.P."/>
            <person name="Zhou Y."/>
            <person name="Lilburn T.G."/>
            <person name="Beck B.J."/>
            <person name="De Vos P."/>
            <person name="Vandamme P."/>
            <person name="Eisen J.A."/>
            <person name="Garrity G."/>
            <person name="Hugenholtz P."/>
            <person name="Kyrpides N.C."/>
        </authorList>
    </citation>
    <scope>NUCLEOTIDE SEQUENCE [LARGE SCALE GENOMIC DNA]</scope>
    <source>
        <strain evidence="10 11">CECT 8445</strain>
    </source>
</reference>
<feature type="binding site" evidence="9">
    <location>
        <begin position="226"/>
        <end position="227"/>
    </location>
    <ligand>
        <name>sn-glycerol 1-phosphate</name>
        <dbReference type="ChEBI" id="CHEBI:57685"/>
    </ligand>
</feature>
<dbReference type="GO" id="GO:0000287">
    <property type="term" value="F:magnesium ion binding"/>
    <property type="evidence" value="ECO:0007669"/>
    <property type="project" value="UniProtKB-UniRule"/>
</dbReference>
<keyword evidence="3 9" id="KW-0479">Metal-binding</keyword>
<dbReference type="InterPro" id="IPR008205">
    <property type="entry name" value="GGGP_HepGP_synthase"/>
</dbReference>
<dbReference type="RefSeq" id="WP_132705530.1">
    <property type="nucleotide sequence ID" value="NZ_SMGI01000004.1"/>
</dbReference>
<dbReference type="Proteomes" id="UP000295714">
    <property type="component" value="Unassembled WGS sequence"/>
</dbReference>
<evidence type="ECO:0000256" key="7">
    <source>
        <dbReference type="ARBA" id="ARBA00023264"/>
    </source>
</evidence>
<comment type="function">
    <text evidence="9">Prenyltransferase that catalyzes the transfer of the geranylgeranyl moiety of geranylgeranyl diphosphate (GGPP) to the C3 hydroxyl of sn-glycerol-1-phosphate (G1P).</text>
</comment>
<dbReference type="NCBIfam" id="TIGR01768">
    <property type="entry name" value="GGGP-family"/>
    <property type="match status" value="1"/>
</dbReference>
<sequence length="242" mass="26702">MSAIYHNIKSAAKQKKKQLAVLIDPDKVKVENLGKFAQKINQSIATHIFVGGSIVEENETENVVVELKKHTKLPIILFPGDVTQITDKADGILFLSLISGRNPDYLISKHVEAVPKLFRSGLEVIPTGYILIENGRETSVERVSQTKPIPKQDIENIINTAKAGEYLGHKLIYLEAGSGATEPVDFKIISEVKKRLEIPLIVGGGIRTKEALDLAFNSGADLVVIGTAFEEDENFFNQIRKE</sequence>
<dbReference type="InterPro" id="IPR050064">
    <property type="entry name" value="IGPS_HisA/HisF"/>
</dbReference>
<dbReference type="GO" id="GO:0047294">
    <property type="term" value="F:phosphoglycerol geranylgeranyltransferase activity"/>
    <property type="evidence" value="ECO:0007669"/>
    <property type="project" value="UniProtKB-UniRule"/>
</dbReference>
<comment type="cofactor">
    <cofactor evidence="9">
        <name>Mg(2+)</name>
        <dbReference type="ChEBI" id="CHEBI:18420"/>
    </cofactor>
</comment>
<keyword evidence="11" id="KW-1185">Reference proteome</keyword>
<dbReference type="EMBL" id="SMGI01000004">
    <property type="protein sequence ID" value="TCK65097.1"/>
    <property type="molecule type" value="Genomic_DNA"/>
</dbReference>
<protein>
    <recommendedName>
        <fullName evidence="9">Geranylgeranylglyceryl phosphate synthase</fullName>
        <shortName evidence="9">GGGP synthase</shortName>
        <shortName evidence="9">GGGPS</shortName>
        <ecNumber evidence="9">2.5.1.41</ecNumber>
    </recommendedName>
    <alternativeName>
        <fullName evidence="9">(S)-3-O-geranylgeranylglyceryl phosphate synthase</fullName>
    </alternativeName>
    <alternativeName>
        <fullName evidence="9">Phosphoglycerol geranylgeranyltransferase</fullName>
    </alternativeName>
</protein>
<keyword evidence="1 9" id="KW-0444">Lipid biosynthesis</keyword>
<evidence type="ECO:0000313" key="10">
    <source>
        <dbReference type="EMBL" id="TCK65097.1"/>
    </source>
</evidence>
<feature type="binding site" evidence="9">
    <location>
        <position position="53"/>
    </location>
    <ligand>
        <name>Mg(2+)</name>
        <dbReference type="ChEBI" id="CHEBI:18420"/>
    </ligand>
</feature>
<keyword evidence="4 9" id="KW-0460">Magnesium</keyword>
<dbReference type="NCBIfam" id="TIGR01769">
    <property type="entry name" value="GGGP"/>
    <property type="match status" value="1"/>
</dbReference>
<name>A0A4R1KL18_9FLAO</name>
<dbReference type="NCBIfam" id="NF003198">
    <property type="entry name" value="PRK04169.1-2"/>
    <property type="match status" value="1"/>
</dbReference>
<evidence type="ECO:0000256" key="4">
    <source>
        <dbReference type="ARBA" id="ARBA00022842"/>
    </source>
</evidence>
<comment type="caution">
    <text evidence="10">The sequence shown here is derived from an EMBL/GenBank/DDBJ whole genome shotgun (WGS) entry which is preliminary data.</text>
</comment>
<comment type="caution">
    <text evidence="9">Lacks conserved residue(s) required for the propagation of feature annotation.</text>
</comment>
<dbReference type="GO" id="GO:0000107">
    <property type="term" value="F:imidazoleglycerol-phosphate synthase activity"/>
    <property type="evidence" value="ECO:0007669"/>
    <property type="project" value="TreeGrafter"/>
</dbReference>
<evidence type="ECO:0000256" key="5">
    <source>
        <dbReference type="ARBA" id="ARBA00023098"/>
    </source>
</evidence>
<comment type="catalytic activity">
    <reaction evidence="8 9">
        <text>sn-glycerol 1-phosphate + (2E,6E,10E)-geranylgeranyl diphosphate = sn-3-O-(geranylgeranyl)glycerol 1-phosphate + diphosphate</text>
        <dbReference type="Rhea" id="RHEA:23404"/>
        <dbReference type="ChEBI" id="CHEBI:33019"/>
        <dbReference type="ChEBI" id="CHEBI:57677"/>
        <dbReference type="ChEBI" id="CHEBI:57685"/>
        <dbReference type="ChEBI" id="CHEBI:58756"/>
        <dbReference type="EC" id="2.5.1.41"/>
    </reaction>
</comment>
<gene>
    <name evidence="10" type="ORF">DFQ05_2310</name>
</gene>
<dbReference type="EC" id="2.5.1.41" evidence="9"/>